<proteinExistence type="predicted"/>
<comment type="caution">
    <text evidence="1">The sequence shown here is derived from an EMBL/GenBank/DDBJ whole genome shotgun (WGS) entry which is preliminary data.</text>
</comment>
<name>A0AAP8PJ53_SERMA</name>
<dbReference type="AlphaFoldDB" id="A0AAP8PJ53"/>
<sequence>MSEQDGGSLVYQVDIDTAKMITGSRRVSVVLEEMEKQSGKAEASLSKLERQAGSTGLTLGTLPRVAKAEQMTTGGSAQYWVGKAGLALA</sequence>
<organism evidence="1 2">
    <name type="scientific">Serratia marcescens</name>
    <dbReference type="NCBI Taxonomy" id="615"/>
    <lineage>
        <taxon>Bacteria</taxon>
        <taxon>Pseudomonadati</taxon>
        <taxon>Pseudomonadota</taxon>
        <taxon>Gammaproteobacteria</taxon>
        <taxon>Enterobacterales</taxon>
        <taxon>Yersiniaceae</taxon>
        <taxon>Serratia</taxon>
    </lineage>
</organism>
<dbReference type="EMBL" id="JTBC02000002">
    <property type="protein sequence ID" value="PNO70593.1"/>
    <property type="molecule type" value="Genomic_DNA"/>
</dbReference>
<evidence type="ECO:0008006" key="3">
    <source>
        <dbReference type="Google" id="ProtNLM"/>
    </source>
</evidence>
<dbReference type="RefSeq" id="WP_087762862.1">
    <property type="nucleotide sequence ID" value="NZ_CAMIRQ010000001.1"/>
</dbReference>
<protein>
    <recommendedName>
        <fullName evidence="3">Phage tail tape measure protein</fullName>
    </recommendedName>
</protein>
<evidence type="ECO:0000313" key="1">
    <source>
        <dbReference type="EMBL" id="PNO70593.1"/>
    </source>
</evidence>
<reference evidence="2" key="1">
    <citation type="submission" date="2017-12" db="EMBL/GenBank/DDBJ databases">
        <title>FDA dAtabase for Regulatory Grade micrObial Sequences (FDA-ARGOS): Supporting development and validation of Infectious Disease Dx tests.</title>
        <authorList>
            <person name="Campos J."/>
            <person name="Goldberg B."/>
            <person name="Tallon L."/>
            <person name="Sadzewicz L."/>
            <person name="Sengamalay N."/>
            <person name="Ott S."/>
            <person name="Godinez A."/>
            <person name="Nagaraj S."/>
            <person name="Vavikolanu K."/>
            <person name="Vyas G."/>
            <person name="Nadendla S."/>
            <person name="Aluvathingal J."/>
            <person name="Geyer C."/>
            <person name="Nandy P."/>
            <person name="Hobson J."/>
            <person name="Sichtig H."/>
        </authorList>
    </citation>
    <scope>NUCLEOTIDE SEQUENCE [LARGE SCALE GENOMIC DNA]</scope>
    <source>
        <strain evidence="2">FDAARGOS_79</strain>
    </source>
</reference>
<accession>A0AAP8PJ53</accession>
<evidence type="ECO:0000313" key="2">
    <source>
        <dbReference type="Proteomes" id="UP000030378"/>
    </source>
</evidence>
<dbReference type="Proteomes" id="UP000030378">
    <property type="component" value="Unassembled WGS sequence"/>
</dbReference>
<gene>
    <name evidence="1" type="ORF">MC70_011530</name>
</gene>